<comment type="similarity">
    <text evidence="2">Belongs to the monovalent cation:proton antiporter 1 (CPA1) transporter (TC 2.A.36) family.</text>
</comment>
<dbReference type="Gene3D" id="6.10.140.1330">
    <property type="match status" value="1"/>
</dbReference>
<evidence type="ECO:0000256" key="1">
    <source>
        <dbReference type="ARBA" id="ARBA00004651"/>
    </source>
</evidence>
<evidence type="ECO:0000313" key="14">
    <source>
        <dbReference type="EMBL" id="RNI28425.1"/>
    </source>
</evidence>
<dbReference type="InterPro" id="IPR006153">
    <property type="entry name" value="Cation/H_exchanger_TM"/>
</dbReference>
<dbReference type="InterPro" id="IPR018422">
    <property type="entry name" value="Cation/H_exchanger_CPA1"/>
</dbReference>
<feature type="transmembrane region" description="Helical" evidence="12">
    <location>
        <begin position="6"/>
        <end position="24"/>
    </location>
</feature>
<feature type="transmembrane region" description="Helical" evidence="12">
    <location>
        <begin position="298"/>
        <end position="317"/>
    </location>
</feature>
<evidence type="ECO:0000256" key="2">
    <source>
        <dbReference type="ARBA" id="ARBA00007367"/>
    </source>
</evidence>
<evidence type="ECO:0000256" key="4">
    <source>
        <dbReference type="ARBA" id="ARBA00022449"/>
    </source>
</evidence>
<evidence type="ECO:0000256" key="5">
    <source>
        <dbReference type="ARBA" id="ARBA00022475"/>
    </source>
</evidence>
<evidence type="ECO:0000256" key="9">
    <source>
        <dbReference type="ARBA" id="ARBA00023065"/>
    </source>
</evidence>
<dbReference type="Pfam" id="PF00999">
    <property type="entry name" value="Na_H_Exchanger"/>
    <property type="match status" value="1"/>
</dbReference>
<keyword evidence="7 12" id="KW-1133">Transmembrane helix</keyword>
<evidence type="ECO:0000256" key="11">
    <source>
        <dbReference type="ARBA" id="ARBA00023201"/>
    </source>
</evidence>
<dbReference type="GO" id="GO:0005886">
    <property type="term" value="C:plasma membrane"/>
    <property type="evidence" value="ECO:0007669"/>
    <property type="project" value="UniProtKB-SubCell"/>
</dbReference>
<gene>
    <name evidence="14" type="ORF">EFA69_16985</name>
</gene>
<protein>
    <submittedName>
        <fullName evidence="14">Sodium:proton antiporter</fullName>
    </submittedName>
</protein>
<reference evidence="14 15" key="1">
    <citation type="submission" date="2018-11" db="EMBL/GenBank/DDBJ databases">
        <title>Rufibacter latericius sp. nov., isolated from water in Baiyang Lake.</title>
        <authorList>
            <person name="Yang Y."/>
        </authorList>
    </citation>
    <scope>NUCLEOTIDE SEQUENCE [LARGE SCALE GENOMIC DNA]</scope>
    <source>
        <strain evidence="14 15">MCC P1</strain>
    </source>
</reference>
<feature type="domain" description="Cation/H+ exchanger transmembrane" evidence="13">
    <location>
        <begin position="13"/>
        <end position="407"/>
    </location>
</feature>
<keyword evidence="4" id="KW-0050">Antiport</keyword>
<keyword evidence="10 12" id="KW-0472">Membrane</keyword>
<keyword evidence="6 12" id="KW-0812">Transmembrane</keyword>
<dbReference type="GO" id="GO:0051453">
    <property type="term" value="P:regulation of intracellular pH"/>
    <property type="evidence" value="ECO:0007669"/>
    <property type="project" value="TreeGrafter"/>
</dbReference>
<evidence type="ECO:0000256" key="6">
    <source>
        <dbReference type="ARBA" id="ARBA00022692"/>
    </source>
</evidence>
<keyword evidence="8" id="KW-0915">Sodium</keyword>
<evidence type="ECO:0000256" key="7">
    <source>
        <dbReference type="ARBA" id="ARBA00022989"/>
    </source>
</evidence>
<feature type="transmembrane region" description="Helical" evidence="12">
    <location>
        <begin position="354"/>
        <end position="376"/>
    </location>
</feature>
<comment type="subcellular location">
    <subcellularLocation>
        <location evidence="1">Cell membrane</location>
        <topology evidence="1">Multi-pass membrane protein</topology>
    </subcellularLocation>
</comment>
<feature type="transmembrane region" description="Helical" evidence="12">
    <location>
        <begin position="31"/>
        <end position="50"/>
    </location>
</feature>
<dbReference type="Proteomes" id="UP000271010">
    <property type="component" value="Unassembled WGS sequence"/>
</dbReference>
<evidence type="ECO:0000259" key="13">
    <source>
        <dbReference type="Pfam" id="PF00999"/>
    </source>
</evidence>
<sequence>MEPLQLFSLIIALSAVLAFINIKFIKLPATIGLMVLSLLLSLVILLAGSITSPLVHFLRALLTQLDFSDFLLDFMLGFLLFAGALHTDVKKLRQSMVPILAFATVGTLISTFAVGAMLYYLVPFLYQPVPFIHCLLFGALISPTDPIAVLSILKKTGVSEAVETNITGESLFNDGVGVVVFLTIFNIAREGASEIETSEIGLLVLEEVGGGILLGVVLGYLAYRMMKSIDHYQTEVLITLALVMGGIALAPLLHFSGPLAMVVAGLFIGNRGTEYAMSATTTDYVHKFWELTDEIMNALLFVLIGLELIVIPIHHAFVYVGIAAIALLLLARLVSLFLPALLFRFKHQFPGRTLLIMTWGGLRGGISIALALSLTQGMERNFIVSITYIVVLFSIIVQGLSLGKVVQKLNRKQPLPSVELEQETP</sequence>
<feature type="transmembrane region" description="Helical" evidence="12">
    <location>
        <begin position="99"/>
        <end position="122"/>
    </location>
</feature>
<feature type="transmembrane region" description="Helical" evidence="12">
    <location>
        <begin position="235"/>
        <end position="253"/>
    </location>
</feature>
<feature type="transmembrane region" description="Helical" evidence="12">
    <location>
        <begin position="171"/>
        <end position="188"/>
    </location>
</feature>
<keyword evidence="11" id="KW-0739">Sodium transport</keyword>
<feature type="transmembrane region" description="Helical" evidence="12">
    <location>
        <begin position="323"/>
        <end position="342"/>
    </location>
</feature>
<feature type="transmembrane region" description="Helical" evidence="12">
    <location>
        <begin position="128"/>
        <end position="150"/>
    </location>
</feature>
<proteinExistence type="inferred from homology"/>
<dbReference type="AlphaFoldDB" id="A0A3M9MT98"/>
<keyword evidence="3" id="KW-0813">Transport</keyword>
<feature type="transmembrane region" description="Helical" evidence="12">
    <location>
        <begin position="382"/>
        <end position="403"/>
    </location>
</feature>
<keyword evidence="9" id="KW-0406">Ion transport</keyword>
<keyword evidence="15" id="KW-1185">Reference proteome</keyword>
<comment type="caution">
    <text evidence="14">The sequence shown here is derived from an EMBL/GenBank/DDBJ whole genome shotgun (WGS) entry which is preliminary data.</text>
</comment>
<dbReference type="EMBL" id="RJJE01000017">
    <property type="protein sequence ID" value="RNI28425.1"/>
    <property type="molecule type" value="Genomic_DNA"/>
</dbReference>
<dbReference type="GO" id="GO:0015385">
    <property type="term" value="F:sodium:proton antiporter activity"/>
    <property type="evidence" value="ECO:0007669"/>
    <property type="project" value="InterPro"/>
</dbReference>
<feature type="transmembrane region" description="Helical" evidence="12">
    <location>
        <begin position="200"/>
        <end position="223"/>
    </location>
</feature>
<dbReference type="PANTHER" id="PTHR10110:SF195">
    <property type="entry name" value="NA(+)_H(+) ANTIPORTER NHAS2"/>
    <property type="match status" value="1"/>
</dbReference>
<organism evidence="14 15">
    <name type="scientific">Rufibacter immobilis</name>
    <dbReference type="NCBI Taxonomy" id="1348778"/>
    <lineage>
        <taxon>Bacteria</taxon>
        <taxon>Pseudomonadati</taxon>
        <taxon>Bacteroidota</taxon>
        <taxon>Cytophagia</taxon>
        <taxon>Cytophagales</taxon>
        <taxon>Hymenobacteraceae</taxon>
        <taxon>Rufibacter</taxon>
    </lineage>
</organism>
<evidence type="ECO:0000256" key="10">
    <source>
        <dbReference type="ARBA" id="ARBA00023136"/>
    </source>
</evidence>
<accession>A0A3M9MT98</accession>
<evidence type="ECO:0000256" key="12">
    <source>
        <dbReference type="SAM" id="Phobius"/>
    </source>
</evidence>
<name>A0A3M9MT98_9BACT</name>
<dbReference type="PANTHER" id="PTHR10110">
    <property type="entry name" value="SODIUM/HYDROGEN EXCHANGER"/>
    <property type="match status" value="1"/>
</dbReference>
<dbReference type="GO" id="GO:0098719">
    <property type="term" value="P:sodium ion import across plasma membrane"/>
    <property type="evidence" value="ECO:0007669"/>
    <property type="project" value="TreeGrafter"/>
</dbReference>
<keyword evidence="5" id="KW-1003">Cell membrane</keyword>
<dbReference type="GO" id="GO:0015386">
    <property type="term" value="F:potassium:proton antiporter activity"/>
    <property type="evidence" value="ECO:0007669"/>
    <property type="project" value="TreeGrafter"/>
</dbReference>
<feature type="transmembrane region" description="Helical" evidence="12">
    <location>
        <begin position="70"/>
        <end position="87"/>
    </location>
</feature>
<dbReference type="OrthoDB" id="9774146at2"/>
<dbReference type="RefSeq" id="WP_123134889.1">
    <property type="nucleotide sequence ID" value="NZ_RJJE01000017.1"/>
</dbReference>
<evidence type="ECO:0000256" key="3">
    <source>
        <dbReference type="ARBA" id="ARBA00022448"/>
    </source>
</evidence>
<evidence type="ECO:0000256" key="8">
    <source>
        <dbReference type="ARBA" id="ARBA00023053"/>
    </source>
</evidence>
<evidence type="ECO:0000313" key="15">
    <source>
        <dbReference type="Proteomes" id="UP000271010"/>
    </source>
</evidence>